<dbReference type="InterPro" id="IPR018254">
    <property type="entry name" value="Ribosomal_uL29_CS"/>
</dbReference>
<dbReference type="Gene3D" id="1.10.287.310">
    <property type="match status" value="1"/>
</dbReference>
<dbReference type="InterPro" id="IPR001854">
    <property type="entry name" value="Ribosomal_uL29"/>
</dbReference>
<evidence type="ECO:0000256" key="4">
    <source>
        <dbReference type="ARBA" id="ARBA00035204"/>
    </source>
</evidence>
<dbReference type="PANTHER" id="PTHR10916">
    <property type="entry name" value="60S RIBOSOMAL PROTEIN L35/50S RIBOSOMAL PROTEIN L29"/>
    <property type="match status" value="1"/>
</dbReference>
<evidence type="ECO:0000256" key="2">
    <source>
        <dbReference type="ARBA" id="ARBA00022980"/>
    </source>
</evidence>
<dbReference type="Pfam" id="PF00831">
    <property type="entry name" value="Ribosomal_L29"/>
    <property type="match status" value="1"/>
</dbReference>
<dbReference type="NCBIfam" id="TIGR00012">
    <property type="entry name" value="L29"/>
    <property type="match status" value="1"/>
</dbReference>
<organism evidence="6 7">
    <name type="scientific">Saccharospirillum mangrovi</name>
    <dbReference type="NCBI Taxonomy" id="2161747"/>
    <lineage>
        <taxon>Bacteria</taxon>
        <taxon>Pseudomonadati</taxon>
        <taxon>Pseudomonadota</taxon>
        <taxon>Gammaproteobacteria</taxon>
        <taxon>Oceanospirillales</taxon>
        <taxon>Saccharospirillaceae</taxon>
        <taxon>Saccharospirillum</taxon>
    </lineage>
</organism>
<dbReference type="GO" id="GO:0005840">
    <property type="term" value="C:ribosome"/>
    <property type="evidence" value="ECO:0007669"/>
    <property type="project" value="UniProtKB-KW"/>
</dbReference>
<dbReference type="RefSeq" id="WP_380698046.1">
    <property type="nucleotide sequence ID" value="NZ_JBHRYR010000004.1"/>
</dbReference>
<proteinExistence type="inferred from homology"/>
<accession>A0ABV7ZZU9</accession>
<dbReference type="PROSITE" id="PS00579">
    <property type="entry name" value="RIBOSOMAL_L29"/>
    <property type="match status" value="1"/>
</dbReference>
<protein>
    <recommendedName>
        <fullName evidence="4 5">Large ribosomal subunit protein uL29</fullName>
    </recommendedName>
</protein>
<dbReference type="PANTHER" id="PTHR10916:SF0">
    <property type="entry name" value="LARGE RIBOSOMAL SUBUNIT PROTEIN UL29C"/>
    <property type="match status" value="1"/>
</dbReference>
<name>A0ABV7ZZU9_9GAMM</name>
<evidence type="ECO:0000256" key="3">
    <source>
        <dbReference type="ARBA" id="ARBA00023274"/>
    </source>
</evidence>
<evidence type="ECO:0000313" key="6">
    <source>
        <dbReference type="EMBL" id="MFC3854108.1"/>
    </source>
</evidence>
<evidence type="ECO:0000256" key="1">
    <source>
        <dbReference type="ARBA" id="ARBA00009254"/>
    </source>
</evidence>
<keyword evidence="3 5" id="KW-0687">Ribonucleoprotein</keyword>
<dbReference type="EMBL" id="JBHRYR010000004">
    <property type="protein sequence ID" value="MFC3854108.1"/>
    <property type="molecule type" value="Genomic_DNA"/>
</dbReference>
<keyword evidence="2 5" id="KW-0689">Ribosomal protein</keyword>
<sequence>MKANEIREKSVEELNKQLLDLLHDQFKYRMQKATGQLNQNHVLGQVRKDIARVKTVLNEKAREKSGA</sequence>
<dbReference type="HAMAP" id="MF_00374">
    <property type="entry name" value="Ribosomal_uL29"/>
    <property type="match status" value="1"/>
</dbReference>
<keyword evidence="7" id="KW-1185">Reference proteome</keyword>
<evidence type="ECO:0000256" key="5">
    <source>
        <dbReference type="HAMAP-Rule" id="MF_00374"/>
    </source>
</evidence>
<comment type="caution">
    <text evidence="6">The sequence shown here is derived from an EMBL/GenBank/DDBJ whole genome shotgun (WGS) entry which is preliminary data.</text>
</comment>
<comment type="similarity">
    <text evidence="1 5">Belongs to the universal ribosomal protein uL29 family.</text>
</comment>
<dbReference type="CDD" id="cd00427">
    <property type="entry name" value="Ribosomal_L29_HIP"/>
    <property type="match status" value="1"/>
</dbReference>
<reference evidence="7" key="1">
    <citation type="journal article" date="2019" name="Int. J. Syst. Evol. Microbiol.">
        <title>The Global Catalogue of Microorganisms (GCM) 10K type strain sequencing project: providing services to taxonomists for standard genome sequencing and annotation.</title>
        <authorList>
            <consortium name="The Broad Institute Genomics Platform"/>
            <consortium name="The Broad Institute Genome Sequencing Center for Infectious Disease"/>
            <person name="Wu L."/>
            <person name="Ma J."/>
        </authorList>
    </citation>
    <scope>NUCLEOTIDE SEQUENCE [LARGE SCALE GENOMIC DNA]</scope>
    <source>
        <strain evidence="7">IBRC 10765</strain>
    </source>
</reference>
<dbReference type="InterPro" id="IPR036049">
    <property type="entry name" value="Ribosomal_uL29_sf"/>
</dbReference>
<gene>
    <name evidence="5 6" type="primary">rpmC</name>
    <name evidence="6" type="ORF">ACFOOG_14795</name>
</gene>
<evidence type="ECO:0000313" key="7">
    <source>
        <dbReference type="Proteomes" id="UP001595617"/>
    </source>
</evidence>
<dbReference type="InterPro" id="IPR050063">
    <property type="entry name" value="Ribosomal_protein_uL29"/>
</dbReference>
<dbReference type="Proteomes" id="UP001595617">
    <property type="component" value="Unassembled WGS sequence"/>
</dbReference>
<dbReference type="SUPFAM" id="SSF46561">
    <property type="entry name" value="Ribosomal protein L29 (L29p)"/>
    <property type="match status" value="1"/>
</dbReference>